<evidence type="ECO:0000313" key="4">
    <source>
        <dbReference type="Proteomes" id="UP000694382"/>
    </source>
</evidence>
<evidence type="ECO:0000313" key="3">
    <source>
        <dbReference type="Ensembl" id="ENSCPVP00000025954.1"/>
    </source>
</evidence>
<sequence length="269" mass="30165">MFREKLKGEGPENAQILPKITKICPKITKIEHEITQNSQISVQNHPKSPKITQNNFTGFLAVFGEKLKGADPEDVIMGAFKVLDPDGKGSIKKSFLEELLTTQCDRFTPEEIKNMWAAFPPDVAGTWITRTFVTSSPTARTRRASRDPKIPKFSPKNPGILPQTTPGLSPKIREFTPKNSGIITKNREFCPKIPWGYPQKSGNLLQKNLGIIPKNSGIFPKNPGIYLKKNQQFGSKKSPGIIHKNLGIYFKKCGNYPQKFRNFPQKCGN</sequence>
<dbReference type="GO" id="GO:0005509">
    <property type="term" value="F:calcium ion binding"/>
    <property type="evidence" value="ECO:0007669"/>
    <property type="project" value="InterPro"/>
</dbReference>
<reference evidence="3" key="2">
    <citation type="submission" date="2025-09" db="UniProtKB">
        <authorList>
            <consortium name="Ensembl"/>
        </authorList>
    </citation>
    <scope>IDENTIFICATION</scope>
</reference>
<proteinExistence type="predicted"/>
<dbReference type="InterPro" id="IPR002048">
    <property type="entry name" value="EF_hand_dom"/>
</dbReference>
<organism evidence="3 4">
    <name type="scientific">Geospiza parvula</name>
    <name type="common">Small tree-finch</name>
    <name type="synonym">Camarhynchus parvulus</name>
    <dbReference type="NCBI Taxonomy" id="87175"/>
    <lineage>
        <taxon>Eukaryota</taxon>
        <taxon>Metazoa</taxon>
        <taxon>Chordata</taxon>
        <taxon>Craniata</taxon>
        <taxon>Vertebrata</taxon>
        <taxon>Euteleostomi</taxon>
        <taxon>Archelosauria</taxon>
        <taxon>Archosauria</taxon>
        <taxon>Dinosauria</taxon>
        <taxon>Saurischia</taxon>
        <taxon>Theropoda</taxon>
        <taxon>Coelurosauria</taxon>
        <taxon>Aves</taxon>
        <taxon>Neognathae</taxon>
        <taxon>Neoaves</taxon>
        <taxon>Telluraves</taxon>
        <taxon>Australaves</taxon>
        <taxon>Passeriformes</taxon>
        <taxon>Thraupidae</taxon>
        <taxon>Camarhynchus</taxon>
    </lineage>
</organism>
<dbReference type="InterPro" id="IPR050403">
    <property type="entry name" value="Myosin_RLC"/>
</dbReference>
<feature type="region of interest" description="Disordered" evidence="2">
    <location>
        <begin position="135"/>
        <end position="172"/>
    </location>
</feature>
<dbReference type="InterPro" id="IPR011992">
    <property type="entry name" value="EF-hand-dom_pair"/>
</dbReference>
<dbReference type="AlphaFoldDB" id="A0A8U8B005"/>
<keyword evidence="4" id="KW-1185">Reference proteome</keyword>
<accession>A0A8U8B005</accession>
<evidence type="ECO:0000256" key="1">
    <source>
        <dbReference type="ARBA" id="ARBA00022737"/>
    </source>
</evidence>
<dbReference type="Gene3D" id="1.10.238.10">
    <property type="entry name" value="EF-hand"/>
    <property type="match status" value="1"/>
</dbReference>
<dbReference type="Ensembl" id="ENSCPVT00000024485.1">
    <property type="protein sequence ID" value="ENSCPVP00000025954.1"/>
    <property type="gene ID" value="ENSCPVG00000017372.1"/>
</dbReference>
<dbReference type="PROSITE" id="PS50222">
    <property type="entry name" value="EF_HAND_2"/>
    <property type="match status" value="1"/>
</dbReference>
<protein>
    <submittedName>
        <fullName evidence="3">Uncharacterized protein</fullName>
    </submittedName>
</protein>
<name>A0A8U8B005_GEOPR</name>
<keyword evidence="1" id="KW-0677">Repeat</keyword>
<reference evidence="3" key="1">
    <citation type="submission" date="2025-08" db="UniProtKB">
        <authorList>
            <consortium name="Ensembl"/>
        </authorList>
    </citation>
    <scope>IDENTIFICATION</scope>
</reference>
<dbReference type="SUPFAM" id="SSF47473">
    <property type="entry name" value="EF-hand"/>
    <property type="match status" value="1"/>
</dbReference>
<dbReference type="Proteomes" id="UP000694382">
    <property type="component" value="Unassembled WGS sequence"/>
</dbReference>
<dbReference type="PANTHER" id="PTHR23049">
    <property type="entry name" value="MYOSIN REGULATORY LIGHT CHAIN 2"/>
    <property type="match status" value="1"/>
</dbReference>
<evidence type="ECO:0000256" key="2">
    <source>
        <dbReference type="SAM" id="MobiDB-lite"/>
    </source>
</evidence>